<reference evidence="7" key="4">
    <citation type="submission" date="2024-05" db="EMBL/GenBank/DDBJ databases">
        <authorList>
            <person name="Sun Q."/>
            <person name="Zhou Y."/>
        </authorList>
    </citation>
    <scope>NUCLEOTIDE SEQUENCE</scope>
    <source>
        <strain evidence="7">CGMCC 4.5581</strain>
    </source>
</reference>
<dbReference type="SUPFAM" id="SSF53383">
    <property type="entry name" value="PLP-dependent transferases"/>
    <property type="match status" value="1"/>
</dbReference>
<evidence type="ECO:0000313" key="9">
    <source>
        <dbReference type="Proteomes" id="UP000552836"/>
    </source>
</evidence>
<gene>
    <name evidence="8" type="ORF">FB380_004376</name>
    <name evidence="7" type="ORF">GCM10011589_41460</name>
</gene>
<dbReference type="InterPro" id="IPR000524">
    <property type="entry name" value="Tscrpt_reg_HTH_GntR"/>
</dbReference>
<dbReference type="CDD" id="cd07377">
    <property type="entry name" value="WHTH_GntR"/>
    <property type="match status" value="1"/>
</dbReference>
<protein>
    <submittedName>
        <fullName evidence="8">DNA-binding transcriptional MocR family regulator</fullName>
    </submittedName>
    <submittedName>
        <fullName evidence="7">GntR family transcriptional regulator</fullName>
    </submittedName>
</protein>
<dbReference type="InterPro" id="IPR036388">
    <property type="entry name" value="WH-like_DNA-bd_sf"/>
</dbReference>
<dbReference type="Proteomes" id="UP000552836">
    <property type="component" value="Unassembled WGS sequence"/>
</dbReference>
<proteinExistence type="inferred from homology"/>
<dbReference type="InterPro" id="IPR015424">
    <property type="entry name" value="PyrdxlP-dep_Trfase"/>
</dbReference>
<dbReference type="GO" id="GO:0003677">
    <property type="term" value="F:DNA binding"/>
    <property type="evidence" value="ECO:0007669"/>
    <property type="project" value="UniProtKB-KW"/>
</dbReference>
<reference evidence="7" key="1">
    <citation type="journal article" date="2014" name="Int. J. Syst. Evol. Microbiol.">
        <title>Complete genome of a new Firmicutes species belonging to the dominant human colonic microbiota ('Ruminococcus bicirculans') reveals two chromosomes and a selective capacity to utilize plant glucans.</title>
        <authorList>
            <consortium name="NISC Comparative Sequencing Program"/>
            <person name="Wegmann U."/>
            <person name="Louis P."/>
            <person name="Goesmann A."/>
            <person name="Henrissat B."/>
            <person name="Duncan S.H."/>
            <person name="Flint H.J."/>
        </authorList>
    </citation>
    <scope>NUCLEOTIDE SEQUENCE</scope>
    <source>
        <strain evidence="7">CGMCC 4.5581</strain>
    </source>
</reference>
<dbReference type="Proteomes" id="UP000648663">
    <property type="component" value="Unassembled WGS sequence"/>
</dbReference>
<keyword evidence="3" id="KW-0805">Transcription regulation</keyword>
<evidence type="ECO:0000256" key="5">
    <source>
        <dbReference type="ARBA" id="ARBA00023163"/>
    </source>
</evidence>
<organism evidence="8 9">
    <name type="scientific">Modestobacter marinus</name>
    <dbReference type="NCBI Taxonomy" id="477641"/>
    <lineage>
        <taxon>Bacteria</taxon>
        <taxon>Bacillati</taxon>
        <taxon>Actinomycetota</taxon>
        <taxon>Actinomycetes</taxon>
        <taxon>Geodermatophilales</taxon>
        <taxon>Geodermatophilaceae</taxon>
        <taxon>Modestobacter</taxon>
    </lineage>
</organism>
<dbReference type="CDD" id="cd00609">
    <property type="entry name" value="AAT_like"/>
    <property type="match status" value="1"/>
</dbReference>
<accession>A0A846LWI7</accession>
<comment type="caution">
    <text evidence="8">The sequence shown here is derived from an EMBL/GenBank/DDBJ whole genome shotgun (WGS) entry which is preliminary data.</text>
</comment>
<dbReference type="EMBL" id="BMMI01000009">
    <property type="protein sequence ID" value="GGL80865.1"/>
    <property type="molecule type" value="Genomic_DNA"/>
</dbReference>
<keyword evidence="2" id="KW-0663">Pyridoxal phosphate</keyword>
<dbReference type="Gene3D" id="3.40.640.10">
    <property type="entry name" value="Type I PLP-dependent aspartate aminotransferase-like (Major domain)"/>
    <property type="match status" value="1"/>
</dbReference>
<dbReference type="Pfam" id="PF00392">
    <property type="entry name" value="GntR"/>
    <property type="match status" value="1"/>
</dbReference>
<dbReference type="PROSITE" id="PS50949">
    <property type="entry name" value="HTH_GNTR"/>
    <property type="match status" value="1"/>
</dbReference>
<reference evidence="10" key="2">
    <citation type="journal article" date="2019" name="Int. J. Syst. Evol. Microbiol.">
        <title>The Global Catalogue of Microorganisms (GCM) 10K type strain sequencing project: providing services to taxonomists for standard genome sequencing and annotation.</title>
        <authorList>
            <consortium name="The Broad Institute Genomics Platform"/>
            <consortium name="The Broad Institute Genome Sequencing Center for Infectious Disease"/>
            <person name="Wu L."/>
            <person name="Ma J."/>
        </authorList>
    </citation>
    <scope>NUCLEOTIDE SEQUENCE [LARGE SCALE GENOMIC DNA]</scope>
    <source>
        <strain evidence="10">CGMCC 4.5581</strain>
    </source>
</reference>
<sequence>MNDLALPEQGQVAHNGPVRTDRLADLLGPWLDGGRAYAGVAAGIRGLALDGRLSVGARVPSERQLAQALGLSRTTVTAAYDVLRGEGYLHSAAGAGSRVTLPSAAPVRPDADPGEPAVVRDLTIAAAPAPAQLLDAVAGATADLRPLLAGHGLHPYGLPALRTAIAGHLTRRGLTTDPEQVLVTNGALAGWDLLLRTVARPGQRALVEQPTYPAALDCLAAHHLRPVALPVGADGWELPGAAADVALVTPDGQNPTGLLADDGQRRALLAALDAPVVATDETFAELVLDGARPTALAALDRRVVTLGSMSKAYWSGLRVGWVRADPALLARLAQARGTVDLSSPVLEQLVAARLLAVADEVLADRVAWLTAARDGLLAALAARLPDWRVVRPRAGSVLWAQLPGESSTRLAAHALDLGLRVTPGPRFTVDGTADRWLRLPLSVPPEQADEVAAVLEAAWARTASGADSRRTPSRWTA</sequence>
<evidence type="ECO:0000256" key="4">
    <source>
        <dbReference type="ARBA" id="ARBA00023125"/>
    </source>
</evidence>
<evidence type="ECO:0000256" key="3">
    <source>
        <dbReference type="ARBA" id="ARBA00023015"/>
    </source>
</evidence>
<name>A0A846LWI7_9ACTN</name>
<reference evidence="8 9" key="3">
    <citation type="submission" date="2020-02" db="EMBL/GenBank/DDBJ databases">
        <title>Sequencing the genomes of 1000 actinobacteria strains.</title>
        <authorList>
            <person name="Klenk H.-P."/>
        </authorList>
    </citation>
    <scope>NUCLEOTIDE SEQUENCE [LARGE SCALE GENOMIC DNA]</scope>
    <source>
        <strain evidence="8 9">DSM 45201</strain>
    </source>
</reference>
<dbReference type="PANTHER" id="PTHR46577:SF1">
    <property type="entry name" value="HTH-TYPE TRANSCRIPTIONAL REGULATORY PROTEIN GABR"/>
    <property type="match status" value="1"/>
</dbReference>
<dbReference type="PRINTS" id="PR00035">
    <property type="entry name" value="HTHGNTR"/>
</dbReference>
<keyword evidence="5" id="KW-0804">Transcription</keyword>
<comment type="similarity">
    <text evidence="1">In the C-terminal section; belongs to the class-I pyridoxal-phosphate-dependent aminotransferase family.</text>
</comment>
<dbReference type="GO" id="GO:0003700">
    <property type="term" value="F:DNA-binding transcription factor activity"/>
    <property type="evidence" value="ECO:0007669"/>
    <property type="project" value="InterPro"/>
</dbReference>
<dbReference type="SMART" id="SM00345">
    <property type="entry name" value="HTH_GNTR"/>
    <property type="match status" value="1"/>
</dbReference>
<evidence type="ECO:0000313" key="10">
    <source>
        <dbReference type="Proteomes" id="UP000648663"/>
    </source>
</evidence>
<dbReference type="InterPro" id="IPR015421">
    <property type="entry name" value="PyrdxlP-dep_Trfase_major"/>
</dbReference>
<keyword evidence="10" id="KW-1185">Reference proteome</keyword>
<evidence type="ECO:0000259" key="6">
    <source>
        <dbReference type="PROSITE" id="PS50949"/>
    </source>
</evidence>
<evidence type="ECO:0000313" key="7">
    <source>
        <dbReference type="EMBL" id="GGL80865.1"/>
    </source>
</evidence>
<evidence type="ECO:0000256" key="2">
    <source>
        <dbReference type="ARBA" id="ARBA00022898"/>
    </source>
</evidence>
<dbReference type="GO" id="GO:0030170">
    <property type="term" value="F:pyridoxal phosphate binding"/>
    <property type="evidence" value="ECO:0007669"/>
    <property type="project" value="InterPro"/>
</dbReference>
<dbReference type="Pfam" id="PF00155">
    <property type="entry name" value="Aminotran_1_2"/>
    <property type="match status" value="1"/>
</dbReference>
<keyword evidence="4 8" id="KW-0238">DNA-binding</keyword>
<dbReference type="InterPro" id="IPR051446">
    <property type="entry name" value="HTH_trans_reg/aminotransferase"/>
</dbReference>
<dbReference type="AlphaFoldDB" id="A0A846LWI7"/>
<dbReference type="Gene3D" id="1.10.10.10">
    <property type="entry name" value="Winged helix-like DNA-binding domain superfamily/Winged helix DNA-binding domain"/>
    <property type="match status" value="1"/>
</dbReference>
<dbReference type="PANTHER" id="PTHR46577">
    <property type="entry name" value="HTH-TYPE TRANSCRIPTIONAL REGULATORY PROTEIN GABR"/>
    <property type="match status" value="1"/>
</dbReference>
<evidence type="ECO:0000313" key="8">
    <source>
        <dbReference type="EMBL" id="NIH69878.1"/>
    </source>
</evidence>
<dbReference type="InterPro" id="IPR036390">
    <property type="entry name" value="WH_DNA-bd_sf"/>
</dbReference>
<feature type="domain" description="HTH gntR-type" evidence="6">
    <location>
        <begin position="34"/>
        <end position="102"/>
    </location>
</feature>
<dbReference type="RefSeq" id="WP_166757440.1">
    <property type="nucleotide sequence ID" value="NZ_BAABJU010000011.1"/>
</dbReference>
<evidence type="ECO:0000256" key="1">
    <source>
        <dbReference type="ARBA" id="ARBA00005384"/>
    </source>
</evidence>
<dbReference type="EMBL" id="JAAMPA010000003">
    <property type="protein sequence ID" value="NIH69878.1"/>
    <property type="molecule type" value="Genomic_DNA"/>
</dbReference>
<dbReference type="SUPFAM" id="SSF46785">
    <property type="entry name" value="Winged helix' DNA-binding domain"/>
    <property type="match status" value="1"/>
</dbReference>
<dbReference type="InterPro" id="IPR004839">
    <property type="entry name" value="Aminotransferase_I/II_large"/>
</dbReference>